<evidence type="ECO:0000256" key="11">
    <source>
        <dbReference type="ARBA" id="ARBA00048802"/>
    </source>
</evidence>
<feature type="binding site" evidence="12 15">
    <location>
        <begin position="224"/>
        <end position="225"/>
    </location>
    <ligand>
        <name>FMN</name>
        <dbReference type="ChEBI" id="CHEBI:58210"/>
    </ligand>
</feature>
<dbReference type="Proteomes" id="UP000509784">
    <property type="component" value="Chromosome"/>
</dbReference>
<dbReference type="PIRSF" id="PIRSF006621">
    <property type="entry name" value="Dus"/>
    <property type="match status" value="1"/>
</dbReference>
<feature type="domain" description="DUS-like FMN-binding" evidence="16">
    <location>
        <begin position="14"/>
        <end position="317"/>
    </location>
</feature>
<feature type="binding site" evidence="15">
    <location>
        <position position="169"/>
    </location>
    <ligand>
        <name>FMN</name>
        <dbReference type="ChEBI" id="CHEBI:58210"/>
    </ligand>
</feature>
<dbReference type="CDD" id="cd02801">
    <property type="entry name" value="DUS_like_FMN"/>
    <property type="match status" value="1"/>
</dbReference>
<keyword evidence="4 12" id="KW-0285">Flavoprotein</keyword>
<dbReference type="InterPro" id="IPR035587">
    <property type="entry name" value="DUS-like_FMN-bd"/>
</dbReference>
<comment type="catalytic activity">
    <reaction evidence="11 12">
        <text>a 5,6-dihydrouridine in tRNA + NAD(+) = a uridine in tRNA + NADH + H(+)</text>
        <dbReference type="Rhea" id="RHEA:54452"/>
        <dbReference type="Rhea" id="RHEA-COMP:13339"/>
        <dbReference type="Rhea" id="RHEA-COMP:13887"/>
        <dbReference type="ChEBI" id="CHEBI:15378"/>
        <dbReference type="ChEBI" id="CHEBI:57540"/>
        <dbReference type="ChEBI" id="CHEBI:57945"/>
        <dbReference type="ChEBI" id="CHEBI:65315"/>
        <dbReference type="ChEBI" id="CHEBI:74443"/>
    </reaction>
</comment>
<dbReference type="SUPFAM" id="SSF51395">
    <property type="entry name" value="FMN-linked oxidoreductases"/>
    <property type="match status" value="1"/>
</dbReference>
<keyword evidence="3 12" id="KW-0820">tRNA-binding</keyword>
<dbReference type="InterPro" id="IPR032887">
    <property type="entry name" value="DusB"/>
</dbReference>
<name>A0ABD7A9K4_9PAST</name>
<dbReference type="Gene3D" id="3.20.20.70">
    <property type="entry name" value="Aldolase class I"/>
    <property type="match status" value="1"/>
</dbReference>
<comment type="catalytic activity">
    <reaction evidence="10 12">
        <text>a 5,6-dihydrouridine in tRNA + NADP(+) = a uridine in tRNA + NADPH + H(+)</text>
        <dbReference type="Rhea" id="RHEA:23624"/>
        <dbReference type="Rhea" id="RHEA-COMP:13339"/>
        <dbReference type="Rhea" id="RHEA-COMP:13887"/>
        <dbReference type="ChEBI" id="CHEBI:15378"/>
        <dbReference type="ChEBI" id="CHEBI:57783"/>
        <dbReference type="ChEBI" id="CHEBI:58349"/>
        <dbReference type="ChEBI" id="CHEBI:65315"/>
        <dbReference type="ChEBI" id="CHEBI:74443"/>
    </reaction>
</comment>
<dbReference type="AlphaFoldDB" id="A0ABD7A9K4"/>
<dbReference type="InterPro" id="IPR013785">
    <property type="entry name" value="Aldolase_TIM"/>
</dbReference>
<evidence type="ECO:0000256" key="15">
    <source>
        <dbReference type="PIRSR" id="PIRSR006621-2"/>
    </source>
</evidence>
<dbReference type="GO" id="GO:0000049">
    <property type="term" value="F:tRNA binding"/>
    <property type="evidence" value="ECO:0007669"/>
    <property type="project" value="UniProtKB-UniRule"/>
</dbReference>
<dbReference type="Pfam" id="PF01207">
    <property type="entry name" value="Dus"/>
    <property type="match status" value="1"/>
</dbReference>
<evidence type="ECO:0000313" key="17">
    <source>
        <dbReference type="EMBL" id="QLB43107.1"/>
    </source>
</evidence>
<dbReference type="HAMAP" id="MF_02042">
    <property type="entry name" value="DusB_subfam"/>
    <property type="match status" value="1"/>
</dbReference>
<keyword evidence="7 12" id="KW-0521">NADP</keyword>
<comment type="similarity">
    <text evidence="12">Belongs to the Dus family. DusB subfamily.</text>
</comment>
<accession>A0ABD7A9K4</accession>
<evidence type="ECO:0000256" key="14">
    <source>
        <dbReference type="PIRSR" id="PIRSR006621-1"/>
    </source>
</evidence>
<keyword evidence="9 12" id="KW-0560">Oxidoreductase</keyword>
<comment type="cofactor">
    <cofactor evidence="1 12 13 15">
        <name>FMN</name>
        <dbReference type="ChEBI" id="CHEBI:58210"/>
    </cofactor>
</comment>
<dbReference type="PANTHER" id="PTHR45846:SF1">
    <property type="entry name" value="TRNA-DIHYDROURIDINE(47) SYNTHASE [NAD(P)(+)]-LIKE"/>
    <property type="match status" value="1"/>
</dbReference>
<reference evidence="17 18" key="1">
    <citation type="submission" date="2020-06" db="EMBL/GenBank/DDBJ databases">
        <title>Mannheimia pernigra sp. nov. isolated from bovine respiratory tract.</title>
        <authorList>
            <person name="Kuhnert P."/>
            <person name="Akarsu-Egger H."/>
        </authorList>
    </citation>
    <scope>NUCLEOTIDE SEQUENCE [LARGE SCALE GENOMIC DNA]</scope>
    <source>
        <strain evidence="17 18">17CN0883</strain>
    </source>
</reference>
<gene>
    <name evidence="12 17" type="primary">dusB</name>
    <name evidence="17" type="ORF">HV560_09965</name>
</gene>
<proteinExistence type="inferred from homology"/>
<evidence type="ECO:0000256" key="13">
    <source>
        <dbReference type="PIRNR" id="PIRNR006621"/>
    </source>
</evidence>
<evidence type="ECO:0000256" key="4">
    <source>
        <dbReference type="ARBA" id="ARBA00022630"/>
    </source>
</evidence>
<evidence type="ECO:0000256" key="6">
    <source>
        <dbReference type="ARBA" id="ARBA00022694"/>
    </source>
</evidence>
<feature type="binding site" evidence="12 15">
    <location>
        <begin position="16"/>
        <end position="18"/>
    </location>
    <ligand>
        <name>FMN</name>
        <dbReference type="ChEBI" id="CHEBI:58210"/>
    </ligand>
</feature>
<organism evidence="17 18">
    <name type="scientific">Mannheimia pernigra</name>
    <dbReference type="NCBI Taxonomy" id="111844"/>
    <lineage>
        <taxon>Bacteria</taxon>
        <taxon>Pseudomonadati</taxon>
        <taxon>Pseudomonadota</taxon>
        <taxon>Gammaproteobacteria</taxon>
        <taxon>Pasteurellales</taxon>
        <taxon>Pasteurellaceae</taxon>
        <taxon>Mannheimia</taxon>
    </lineage>
</organism>
<evidence type="ECO:0000313" key="18">
    <source>
        <dbReference type="Proteomes" id="UP000509784"/>
    </source>
</evidence>
<dbReference type="Gene3D" id="1.10.1200.80">
    <property type="entry name" value="Putative flavin oxidoreducatase, domain 2"/>
    <property type="match status" value="1"/>
</dbReference>
<keyword evidence="5 12" id="KW-0288">FMN</keyword>
<dbReference type="PROSITE" id="PS01136">
    <property type="entry name" value="UPF0034"/>
    <property type="match status" value="1"/>
</dbReference>
<keyword evidence="15" id="KW-0547">Nucleotide-binding</keyword>
<dbReference type="EC" id="1.3.1.-" evidence="12"/>
<keyword evidence="6 12" id="KW-0819">tRNA processing</keyword>
<feature type="active site" description="Proton donor" evidence="12 14">
    <location>
        <position position="100"/>
    </location>
</feature>
<dbReference type="PANTHER" id="PTHR45846">
    <property type="entry name" value="TRNA-DIHYDROURIDINE(47) SYNTHASE [NAD(P)(+)]-LIKE"/>
    <property type="match status" value="1"/>
</dbReference>
<dbReference type="InterPro" id="IPR001269">
    <property type="entry name" value="DUS_fam"/>
</dbReference>
<evidence type="ECO:0000256" key="10">
    <source>
        <dbReference type="ARBA" id="ARBA00048205"/>
    </source>
</evidence>
<dbReference type="InterPro" id="IPR018517">
    <property type="entry name" value="tRNA_hU_synthase_CS"/>
</dbReference>
<dbReference type="InterPro" id="IPR004652">
    <property type="entry name" value="DusB-like"/>
</dbReference>
<comment type="function">
    <text evidence="2 12 13">Catalyzes the synthesis of 5,6-dihydrouridine (D), a modified base found in the D-loop of most tRNAs, via the reduction of the C5-C6 double bond in target uridines.</text>
</comment>
<evidence type="ECO:0000256" key="1">
    <source>
        <dbReference type="ARBA" id="ARBA00001917"/>
    </source>
</evidence>
<keyword evidence="8 12" id="KW-0694">RNA-binding</keyword>
<evidence type="ECO:0000256" key="12">
    <source>
        <dbReference type="HAMAP-Rule" id="MF_02042"/>
    </source>
</evidence>
<dbReference type="GO" id="GO:0010181">
    <property type="term" value="F:FMN binding"/>
    <property type="evidence" value="ECO:0007669"/>
    <property type="project" value="UniProtKB-UniRule"/>
</dbReference>
<evidence type="ECO:0000256" key="2">
    <source>
        <dbReference type="ARBA" id="ARBA00002790"/>
    </source>
</evidence>
<comment type="similarity">
    <text evidence="13">Belongs to the dus family.</text>
</comment>
<evidence type="ECO:0000256" key="5">
    <source>
        <dbReference type="ARBA" id="ARBA00022643"/>
    </source>
</evidence>
<feature type="binding site" evidence="12">
    <location>
        <begin position="200"/>
        <end position="202"/>
    </location>
    <ligand>
        <name>FMN</name>
        <dbReference type="ChEBI" id="CHEBI:58210"/>
    </ligand>
</feature>
<evidence type="ECO:0000256" key="3">
    <source>
        <dbReference type="ARBA" id="ARBA00022555"/>
    </source>
</evidence>
<feature type="binding site" evidence="12 15">
    <location>
        <position position="70"/>
    </location>
    <ligand>
        <name>FMN</name>
        <dbReference type="ChEBI" id="CHEBI:58210"/>
    </ligand>
</feature>
<dbReference type="KEGG" id="mpeg:HV560_09965"/>
<dbReference type="EMBL" id="CP055305">
    <property type="protein sequence ID" value="QLB43107.1"/>
    <property type="molecule type" value="Genomic_DNA"/>
</dbReference>
<dbReference type="GO" id="GO:0017150">
    <property type="term" value="F:tRNA dihydrouridine synthase activity"/>
    <property type="evidence" value="ECO:0007669"/>
    <property type="project" value="UniProtKB-UniRule"/>
</dbReference>
<evidence type="ECO:0000256" key="8">
    <source>
        <dbReference type="ARBA" id="ARBA00022884"/>
    </source>
</evidence>
<feature type="binding site" evidence="12 15">
    <location>
        <position position="139"/>
    </location>
    <ligand>
        <name>FMN</name>
        <dbReference type="ChEBI" id="CHEBI:58210"/>
    </ligand>
</feature>
<evidence type="ECO:0000256" key="9">
    <source>
        <dbReference type="ARBA" id="ARBA00023002"/>
    </source>
</evidence>
<dbReference type="InterPro" id="IPR024036">
    <property type="entry name" value="tRNA-dHydroUridine_Synthase_C"/>
</dbReference>
<evidence type="ECO:0000259" key="16">
    <source>
        <dbReference type="Pfam" id="PF01207"/>
    </source>
</evidence>
<protein>
    <recommendedName>
        <fullName evidence="12">tRNA-dihydrouridine synthase B</fullName>
        <ecNumber evidence="12">1.3.1.-</ecNumber>
    </recommendedName>
</protein>
<evidence type="ECO:0000256" key="7">
    <source>
        <dbReference type="ARBA" id="ARBA00022857"/>
    </source>
</evidence>
<dbReference type="RefSeq" id="WP_176812774.1">
    <property type="nucleotide sequence ID" value="NZ_CP055305.1"/>
</dbReference>
<dbReference type="NCBIfam" id="TIGR00737">
    <property type="entry name" value="nifR3_yhdG"/>
    <property type="match status" value="1"/>
</dbReference>
<sequence length="320" mass="35981">MQIGQYEIKNRIFLAPMAGITDQPFRRLCSQLGAGLTFSEMMSTNPDVWHTEKSRLRLAHHDEIGINAVQIAGSDPTEMAQAAKINVEYGADIIDINMGCPAKKVNKKMAGSALLREPELVAQILNAVVNAVDVPVTLKIRTGWDLENRNCLTIAKIAEQAGIKALTIHGRTRSCLFNGEAEYESIKAVKQTVSIPIIANGDIRSAEKAKSVLDYTNVDAVMIGRGSFGNPWLFKEINDFFETGQYSTLPEKEKYQLMFKHIEDLHQFYGEEKGYRIARKHVGWYVEQLQPESNFKRTFNTLNSTKEQLNALEDFVKLIL</sequence>